<dbReference type="InterPro" id="IPR011659">
    <property type="entry name" value="WD40"/>
</dbReference>
<comment type="similarity">
    <text evidence="1">Belongs to the TolB family.</text>
</comment>
<evidence type="ECO:0000313" key="3">
    <source>
        <dbReference type="EMBL" id="GGN62150.1"/>
    </source>
</evidence>
<sequence>MKACVFIRPITLSLALLAVAPQPSAAQEEGGLTGTVSADQEWIDLSLAITAFATDRDVVTAARGGPSLRLTNGAGIDVGGSFSPDGSKIVFESDRSGSQQIYVMNADGSDQRRISFIAGRAATPEWSPRGDQIAFTHIAGSFRIAVMSPFGGEARHLTDAWQDEAPSWSPNGRVIQFFRTQANSGKTGIWQVDLTGRHERRLPTPVDASDPAWGPVLP</sequence>
<protein>
    <recommendedName>
        <fullName evidence="5">TolB protein</fullName>
    </recommendedName>
</protein>
<keyword evidence="2" id="KW-0732">Signal</keyword>
<evidence type="ECO:0008006" key="5">
    <source>
        <dbReference type="Google" id="ProtNLM"/>
    </source>
</evidence>
<feature type="signal peptide" evidence="2">
    <location>
        <begin position="1"/>
        <end position="26"/>
    </location>
</feature>
<dbReference type="Pfam" id="PF07676">
    <property type="entry name" value="PD40"/>
    <property type="match status" value="2"/>
</dbReference>
<dbReference type="Proteomes" id="UP000605099">
    <property type="component" value="Unassembled WGS sequence"/>
</dbReference>
<feature type="chain" id="PRO_5045354203" description="TolB protein" evidence="2">
    <location>
        <begin position="27"/>
        <end position="218"/>
    </location>
</feature>
<evidence type="ECO:0000313" key="4">
    <source>
        <dbReference type="Proteomes" id="UP000605099"/>
    </source>
</evidence>
<name>A0ABQ2K077_9SPHN</name>
<evidence type="ECO:0000256" key="1">
    <source>
        <dbReference type="ARBA" id="ARBA00009820"/>
    </source>
</evidence>
<reference evidence="4" key="1">
    <citation type="journal article" date="2019" name="Int. J. Syst. Evol. Microbiol.">
        <title>The Global Catalogue of Microorganisms (GCM) 10K type strain sequencing project: providing services to taxonomists for standard genome sequencing and annotation.</title>
        <authorList>
            <consortium name="The Broad Institute Genomics Platform"/>
            <consortium name="The Broad Institute Genome Sequencing Center for Infectious Disease"/>
            <person name="Wu L."/>
            <person name="Ma J."/>
        </authorList>
    </citation>
    <scope>NUCLEOTIDE SEQUENCE [LARGE SCALE GENOMIC DNA]</scope>
    <source>
        <strain evidence="4">CGMCC 1.6784</strain>
    </source>
</reference>
<dbReference type="PANTHER" id="PTHR36842">
    <property type="entry name" value="PROTEIN TOLB HOMOLOG"/>
    <property type="match status" value="1"/>
</dbReference>
<dbReference type="SUPFAM" id="SSF82171">
    <property type="entry name" value="DPP6 N-terminal domain-like"/>
    <property type="match status" value="1"/>
</dbReference>
<proteinExistence type="inferred from homology"/>
<gene>
    <name evidence="3" type="ORF">GCM10011349_45500</name>
</gene>
<dbReference type="Gene3D" id="2.120.10.30">
    <property type="entry name" value="TolB, C-terminal domain"/>
    <property type="match status" value="2"/>
</dbReference>
<accession>A0ABQ2K077</accession>
<organism evidence="3 4">
    <name type="scientific">Novosphingobium indicum</name>
    <dbReference type="NCBI Taxonomy" id="462949"/>
    <lineage>
        <taxon>Bacteria</taxon>
        <taxon>Pseudomonadati</taxon>
        <taxon>Pseudomonadota</taxon>
        <taxon>Alphaproteobacteria</taxon>
        <taxon>Sphingomonadales</taxon>
        <taxon>Sphingomonadaceae</taxon>
        <taxon>Novosphingobium</taxon>
    </lineage>
</organism>
<keyword evidence="4" id="KW-1185">Reference proteome</keyword>
<comment type="caution">
    <text evidence="3">The sequence shown here is derived from an EMBL/GenBank/DDBJ whole genome shotgun (WGS) entry which is preliminary data.</text>
</comment>
<dbReference type="EMBL" id="BMLK01000043">
    <property type="protein sequence ID" value="GGN62150.1"/>
    <property type="molecule type" value="Genomic_DNA"/>
</dbReference>
<dbReference type="InterPro" id="IPR011042">
    <property type="entry name" value="6-blade_b-propeller_TolB-like"/>
</dbReference>
<evidence type="ECO:0000256" key="2">
    <source>
        <dbReference type="SAM" id="SignalP"/>
    </source>
</evidence>
<dbReference type="PANTHER" id="PTHR36842:SF1">
    <property type="entry name" value="PROTEIN TOLB"/>
    <property type="match status" value="1"/>
</dbReference>